<feature type="transmembrane region" description="Helical" evidence="8">
    <location>
        <begin position="81"/>
        <end position="100"/>
    </location>
</feature>
<evidence type="ECO:0000256" key="3">
    <source>
        <dbReference type="ARBA" id="ARBA00022448"/>
    </source>
</evidence>
<feature type="transmembrane region" description="Helical" evidence="8">
    <location>
        <begin position="112"/>
        <end position="129"/>
    </location>
</feature>
<evidence type="ECO:0000259" key="9">
    <source>
        <dbReference type="Pfam" id="PF00892"/>
    </source>
</evidence>
<feature type="transmembrane region" description="Helical" evidence="8">
    <location>
        <begin position="187"/>
        <end position="205"/>
    </location>
</feature>
<feature type="transmembrane region" description="Helical" evidence="8">
    <location>
        <begin position="276"/>
        <end position="296"/>
    </location>
</feature>
<feature type="transmembrane region" description="Helical" evidence="8">
    <location>
        <begin position="12"/>
        <end position="31"/>
    </location>
</feature>
<feature type="transmembrane region" description="Helical" evidence="8">
    <location>
        <begin position="217"/>
        <end position="235"/>
    </location>
</feature>
<reference evidence="10 11" key="1">
    <citation type="submission" date="2017-05" db="EMBL/GenBank/DDBJ databases">
        <title>Vagococcus spp. assemblies.</title>
        <authorList>
            <person name="Gulvik C.A."/>
        </authorList>
    </citation>
    <scope>NUCLEOTIDE SEQUENCE [LARGE SCALE GENOMIC DNA]</scope>
    <source>
        <strain evidence="10 11">NCFB 2777</strain>
    </source>
</reference>
<evidence type="ECO:0000256" key="1">
    <source>
        <dbReference type="ARBA" id="ARBA00004651"/>
    </source>
</evidence>
<keyword evidence="7 8" id="KW-0472">Membrane</keyword>
<keyword evidence="6 8" id="KW-1133">Transmembrane helix</keyword>
<dbReference type="InterPro" id="IPR037185">
    <property type="entry name" value="EmrE-like"/>
</dbReference>
<feature type="transmembrane region" description="Helical" evidence="8">
    <location>
        <begin position="158"/>
        <end position="175"/>
    </location>
</feature>
<keyword evidence="3" id="KW-0813">Transport</keyword>
<dbReference type="RefSeq" id="WP_126782184.1">
    <property type="nucleotide sequence ID" value="NZ_NGJU01000027.1"/>
</dbReference>
<evidence type="ECO:0000256" key="5">
    <source>
        <dbReference type="ARBA" id="ARBA00022692"/>
    </source>
</evidence>
<evidence type="ECO:0000256" key="8">
    <source>
        <dbReference type="SAM" id="Phobius"/>
    </source>
</evidence>
<proteinExistence type="inferred from homology"/>
<dbReference type="PANTHER" id="PTHR22911:SF137">
    <property type="entry name" value="SOLUTE CARRIER FAMILY 35 MEMBER G2-RELATED"/>
    <property type="match status" value="1"/>
</dbReference>
<dbReference type="InterPro" id="IPR000620">
    <property type="entry name" value="EamA_dom"/>
</dbReference>
<comment type="subcellular location">
    <subcellularLocation>
        <location evidence="1">Cell membrane</location>
        <topology evidence="1">Multi-pass membrane protein</topology>
    </subcellularLocation>
</comment>
<organism evidence="10 11">
    <name type="scientific">Vagococcus salmoninarum</name>
    <dbReference type="NCBI Taxonomy" id="2739"/>
    <lineage>
        <taxon>Bacteria</taxon>
        <taxon>Bacillati</taxon>
        <taxon>Bacillota</taxon>
        <taxon>Bacilli</taxon>
        <taxon>Lactobacillales</taxon>
        <taxon>Enterococcaceae</taxon>
        <taxon>Vagococcus</taxon>
    </lineage>
</organism>
<gene>
    <name evidence="10" type="ORF">CBF35_13890</name>
</gene>
<sequence length="302" mass="33274">MNKDKKMSNQQWGMIAGILAYAMWGVLPFYWKTLSSVAPLAVLSYRVIWSCGFMLLVLVLSRQVANFVSETQELLKNQRRLLAVIAGAVLVTTNWFIFIFTVSNGKVIDASLGYYMNPLVNVLLATVFLKERLGRGELMACGLAALGVSILAISTGAIPWSSLAMAVTFSAYGLLKKVAKVSSLTGLTIETAIIAPFALIYVVFFSKAGFMSYSLPINLLLVGAGVVTAIPLFLFAETTKRLPYILVGFLQYIAPTLMLLGAVFQFNESFAWPQLLGFSCIWLGILVFTYSNVLFYKKSKRM</sequence>
<keyword evidence="5 8" id="KW-0812">Transmembrane</keyword>
<dbReference type="GeneID" id="98569436"/>
<dbReference type="PANTHER" id="PTHR22911">
    <property type="entry name" value="ACYL-MALONYL CONDENSING ENZYME-RELATED"/>
    <property type="match status" value="1"/>
</dbReference>
<dbReference type="NCBIfam" id="TIGR00688">
    <property type="entry name" value="rarD"/>
    <property type="match status" value="1"/>
</dbReference>
<dbReference type="EMBL" id="NGJU01000027">
    <property type="protein sequence ID" value="RST91726.1"/>
    <property type="molecule type" value="Genomic_DNA"/>
</dbReference>
<dbReference type="InterPro" id="IPR004626">
    <property type="entry name" value="RarD"/>
</dbReference>
<evidence type="ECO:0000256" key="6">
    <source>
        <dbReference type="ARBA" id="ARBA00022989"/>
    </source>
</evidence>
<dbReference type="Proteomes" id="UP000287239">
    <property type="component" value="Unassembled WGS sequence"/>
</dbReference>
<protein>
    <submittedName>
        <fullName evidence="10">Protein RarD</fullName>
    </submittedName>
</protein>
<dbReference type="Pfam" id="PF00892">
    <property type="entry name" value="EamA"/>
    <property type="match status" value="1"/>
</dbReference>
<comment type="caution">
    <text evidence="10">The sequence shown here is derived from an EMBL/GenBank/DDBJ whole genome shotgun (WGS) entry which is preliminary data.</text>
</comment>
<dbReference type="AlphaFoldDB" id="A0A429ZDE3"/>
<evidence type="ECO:0000256" key="4">
    <source>
        <dbReference type="ARBA" id="ARBA00022475"/>
    </source>
</evidence>
<dbReference type="GO" id="GO:0005886">
    <property type="term" value="C:plasma membrane"/>
    <property type="evidence" value="ECO:0007669"/>
    <property type="project" value="UniProtKB-SubCell"/>
</dbReference>
<evidence type="ECO:0000313" key="10">
    <source>
        <dbReference type="EMBL" id="RST91726.1"/>
    </source>
</evidence>
<comment type="similarity">
    <text evidence="2">Belongs to the EamA transporter family.</text>
</comment>
<evidence type="ECO:0000256" key="7">
    <source>
        <dbReference type="ARBA" id="ARBA00023136"/>
    </source>
</evidence>
<evidence type="ECO:0000256" key="2">
    <source>
        <dbReference type="ARBA" id="ARBA00007362"/>
    </source>
</evidence>
<dbReference type="SUPFAM" id="SSF103481">
    <property type="entry name" value="Multidrug resistance efflux transporter EmrE"/>
    <property type="match status" value="2"/>
</dbReference>
<feature type="transmembrane region" description="Helical" evidence="8">
    <location>
        <begin position="37"/>
        <end position="60"/>
    </location>
</feature>
<feature type="transmembrane region" description="Helical" evidence="8">
    <location>
        <begin position="242"/>
        <end position="264"/>
    </location>
</feature>
<evidence type="ECO:0000313" key="11">
    <source>
        <dbReference type="Proteomes" id="UP000287239"/>
    </source>
</evidence>
<feature type="transmembrane region" description="Helical" evidence="8">
    <location>
        <begin position="136"/>
        <end position="152"/>
    </location>
</feature>
<accession>A0A429ZDE3</accession>
<dbReference type="OrthoDB" id="369870at2"/>
<feature type="domain" description="EamA" evidence="9">
    <location>
        <begin position="12"/>
        <end position="151"/>
    </location>
</feature>
<keyword evidence="11" id="KW-1185">Reference proteome</keyword>
<name>A0A429ZDE3_9ENTE</name>
<keyword evidence="4" id="KW-1003">Cell membrane</keyword>